<dbReference type="InterPro" id="IPR013154">
    <property type="entry name" value="ADH-like_N"/>
</dbReference>
<dbReference type="PANTHER" id="PTHR48106">
    <property type="entry name" value="QUINONE OXIDOREDUCTASE PIG3-RELATED"/>
    <property type="match status" value="1"/>
</dbReference>
<comment type="caution">
    <text evidence="5">The sequence shown here is derived from an EMBL/GenBank/DDBJ whole genome shotgun (WGS) entry which is preliminary data.</text>
</comment>
<dbReference type="SUPFAM" id="SSF51735">
    <property type="entry name" value="NAD(P)-binding Rossmann-fold domains"/>
    <property type="match status" value="1"/>
</dbReference>
<feature type="compositionally biased region" description="Basic and acidic residues" evidence="3">
    <location>
        <begin position="123"/>
        <end position="141"/>
    </location>
</feature>
<dbReference type="Pfam" id="PF08240">
    <property type="entry name" value="ADH_N"/>
    <property type="match status" value="1"/>
</dbReference>
<keyword evidence="6" id="KW-1185">Reference proteome</keyword>
<evidence type="ECO:0000313" key="6">
    <source>
        <dbReference type="Proteomes" id="UP001285908"/>
    </source>
</evidence>
<evidence type="ECO:0000313" key="5">
    <source>
        <dbReference type="EMBL" id="KAK3495431.1"/>
    </source>
</evidence>
<feature type="region of interest" description="Disordered" evidence="3">
    <location>
        <begin position="249"/>
        <end position="268"/>
    </location>
</feature>
<dbReference type="InterPro" id="IPR036291">
    <property type="entry name" value="NAD(P)-bd_dom_sf"/>
</dbReference>
<name>A0AAJ0MTI5_9PEZI</name>
<dbReference type="InterPro" id="IPR020843">
    <property type="entry name" value="ER"/>
</dbReference>
<dbReference type="AlphaFoldDB" id="A0AAJ0MTI5"/>
<feature type="domain" description="Enoyl reductase (ER)" evidence="4">
    <location>
        <begin position="32"/>
        <end position="501"/>
    </location>
</feature>
<dbReference type="GeneID" id="87869826"/>
<reference evidence="5 6" key="1">
    <citation type="journal article" date="2023" name="Mol. Phylogenet. Evol.">
        <title>Genome-scale phylogeny and comparative genomics of the fungal order Sordariales.</title>
        <authorList>
            <person name="Hensen N."/>
            <person name="Bonometti L."/>
            <person name="Westerberg I."/>
            <person name="Brannstrom I.O."/>
            <person name="Guillou S."/>
            <person name="Cros-Aarteil S."/>
            <person name="Calhoun S."/>
            <person name="Haridas S."/>
            <person name="Kuo A."/>
            <person name="Mondo S."/>
            <person name="Pangilinan J."/>
            <person name="Riley R."/>
            <person name="LaButti K."/>
            <person name="Andreopoulos B."/>
            <person name="Lipzen A."/>
            <person name="Chen C."/>
            <person name="Yan M."/>
            <person name="Daum C."/>
            <person name="Ng V."/>
            <person name="Clum A."/>
            <person name="Steindorff A."/>
            <person name="Ohm R.A."/>
            <person name="Martin F."/>
            <person name="Silar P."/>
            <person name="Natvig D.O."/>
            <person name="Lalanne C."/>
            <person name="Gautier V."/>
            <person name="Ament-Velasquez S.L."/>
            <person name="Kruys A."/>
            <person name="Hutchinson M.I."/>
            <person name="Powell A.J."/>
            <person name="Barry K."/>
            <person name="Miller A.N."/>
            <person name="Grigoriev I.V."/>
            <person name="Debuchy R."/>
            <person name="Gladieux P."/>
            <person name="Hiltunen Thoren M."/>
            <person name="Johannesson H."/>
        </authorList>
    </citation>
    <scope>NUCLEOTIDE SEQUENCE [LARGE SCALE GENOMIC DNA]</scope>
    <source>
        <strain evidence="5 6">FGSC 10403</strain>
    </source>
</reference>
<protein>
    <recommendedName>
        <fullName evidence="4">Enoyl reductase (ER) domain-containing protein</fullName>
    </recommendedName>
</protein>
<dbReference type="Proteomes" id="UP001285908">
    <property type="component" value="Unassembled WGS sequence"/>
</dbReference>
<evidence type="ECO:0000259" key="4">
    <source>
        <dbReference type="SMART" id="SM00829"/>
    </source>
</evidence>
<dbReference type="SUPFAM" id="SSF50129">
    <property type="entry name" value="GroES-like"/>
    <property type="match status" value="1"/>
</dbReference>
<feature type="region of interest" description="Disordered" evidence="3">
    <location>
        <begin position="364"/>
        <end position="387"/>
    </location>
</feature>
<proteinExistence type="predicted"/>
<keyword evidence="2" id="KW-0560">Oxidoreductase</keyword>
<dbReference type="Gene3D" id="3.90.180.10">
    <property type="entry name" value="Medium-chain alcohol dehydrogenases, catalytic domain"/>
    <property type="match status" value="1"/>
</dbReference>
<dbReference type="GO" id="GO:0016651">
    <property type="term" value="F:oxidoreductase activity, acting on NAD(P)H"/>
    <property type="evidence" value="ECO:0007669"/>
    <property type="project" value="TreeGrafter"/>
</dbReference>
<evidence type="ECO:0000256" key="2">
    <source>
        <dbReference type="ARBA" id="ARBA00023002"/>
    </source>
</evidence>
<feature type="region of interest" description="Disordered" evidence="3">
    <location>
        <begin position="116"/>
        <end position="141"/>
    </location>
</feature>
<sequence length="503" mass="53734">MNSPPSIAANVPSTQQKQLISRLLAVKPCPNGPPYTSSLQISRDDPYPVPGPNDVCIRIRAVGLNHIDWKNLEHETMVKKWPEVLGFEIAGVVELVGMDVQENELRVGQAVFGLSGPVGMRRGPPEKEGPEEHGPGEKGDDGICGAGEMEARKSLVKVLVEEVPKADSKLEKKGLWLGRSGGFQDVACVHKSWATRKPASWPFQWSAGVPLAYMTACSAIVCGLGIRLPFLANSEPAREGSASLLNLESPTIDTTSPKNPSADELKDHPVNDSGVKSVLVLGGSSGVGSSAIQLLRMALGPKAVIIAATNSKKYYRELRERGATAHLRGEFEGLIEKVHCLTEGKGVDAILDCVSGAACLDEGPFTPSGPPIPSSSDTDETTITNDLDSNTTVKDEKTLKAMPFWGVFRKDGPKLYAEVATGRKVAVPTDVGIKATLIFSRMILDQPDGERALQELPALIESGKFVFPHPGGVKVVGKGLESVAPWLAELRESSGGMKFIVEL</sequence>
<organism evidence="5 6">
    <name type="scientific">Neurospora hispaniola</name>
    <dbReference type="NCBI Taxonomy" id="588809"/>
    <lineage>
        <taxon>Eukaryota</taxon>
        <taxon>Fungi</taxon>
        <taxon>Dikarya</taxon>
        <taxon>Ascomycota</taxon>
        <taxon>Pezizomycotina</taxon>
        <taxon>Sordariomycetes</taxon>
        <taxon>Sordariomycetidae</taxon>
        <taxon>Sordariales</taxon>
        <taxon>Sordariaceae</taxon>
        <taxon>Neurospora</taxon>
    </lineage>
</organism>
<gene>
    <name evidence="5" type="ORF">B0T23DRAFT_132109</name>
</gene>
<evidence type="ECO:0000256" key="3">
    <source>
        <dbReference type="SAM" id="MobiDB-lite"/>
    </source>
</evidence>
<dbReference type="Gene3D" id="3.40.50.720">
    <property type="entry name" value="NAD(P)-binding Rossmann-like Domain"/>
    <property type="match status" value="1"/>
</dbReference>
<accession>A0AAJ0MTI5</accession>
<feature type="compositionally biased region" description="Polar residues" evidence="3">
    <location>
        <begin position="249"/>
        <end position="259"/>
    </location>
</feature>
<dbReference type="GO" id="GO:0070402">
    <property type="term" value="F:NADPH binding"/>
    <property type="evidence" value="ECO:0007669"/>
    <property type="project" value="TreeGrafter"/>
</dbReference>
<dbReference type="SMART" id="SM00829">
    <property type="entry name" value="PKS_ER"/>
    <property type="match status" value="1"/>
</dbReference>
<dbReference type="PANTHER" id="PTHR48106:SF18">
    <property type="entry name" value="QUINONE OXIDOREDUCTASE PIG3"/>
    <property type="match status" value="1"/>
</dbReference>
<evidence type="ECO:0000256" key="1">
    <source>
        <dbReference type="ARBA" id="ARBA00022857"/>
    </source>
</evidence>
<dbReference type="RefSeq" id="XP_062694860.1">
    <property type="nucleotide sequence ID" value="XM_062832204.1"/>
</dbReference>
<dbReference type="EMBL" id="JAULSX010000003">
    <property type="protein sequence ID" value="KAK3495431.1"/>
    <property type="molecule type" value="Genomic_DNA"/>
</dbReference>
<keyword evidence="1" id="KW-0521">NADP</keyword>
<dbReference type="InterPro" id="IPR011032">
    <property type="entry name" value="GroES-like_sf"/>
</dbReference>